<dbReference type="PANTHER" id="PTHR12307:SF36">
    <property type="entry name" value="GLYCOGEN-BINDING SUBUNIT 76A"/>
    <property type="match status" value="1"/>
</dbReference>
<dbReference type="PANTHER" id="PTHR12307">
    <property type="entry name" value="PROTEIN PHOSPHATASE 1 REGULATORY SUBUNIT"/>
    <property type="match status" value="1"/>
</dbReference>
<evidence type="ECO:0000313" key="2">
    <source>
        <dbReference type="EMBL" id="PVU99381.1"/>
    </source>
</evidence>
<organism evidence="2 3">
    <name type="scientific">Furculomyces boomerangus</name>
    <dbReference type="NCBI Taxonomy" id="61424"/>
    <lineage>
        <taxon>Eukaryota</taxon>
        <taxon>Fungi</taxon>
        <taxon>Fungi incertae sedis</taxon>
        <taxon>Zoopagomycota</taxon>
        <taxon>Kickxellomycotina</taxon>
        <taxon>Harpellomycetes</taxon>
        <taxon>Harpellales</taxon>
        <taxon>Harpellaceae</taxon>
        <taxon>Furculomyces</taxon>
    </lineage>
</organism>
<dbReference type="GO" id="GO:0000164">
    <property type="term" value="C:protein phosphatase type 1 complex"/>
    <property type="evidence" value="ECO:0007669"/>
    <property type="project" value="TreeGrafter"/>
</dbReference>
<dbReference type="OrthoDB" id="1881at2759"/>
<dbReference type="InterPro" id="IPR005036">
    <property type="entry name" value="CBM21_dom"/>
</dbReference>
<name>A0A2T9Z4A4_9FUNG</name>
<evidence type="ECO:0000313" key="3">
    <source>
        <dbReference type="Proteomes" id="UP000245699"/>
    </source>
</evidence>
<dbReference type="PROSITE" id="PS51159">
    <property type="entry name" value="CBM21"/>
    <property type="match status" value="1"/>
</dbReference>
<protein>
    <recommendedName>
        <fullName evidence="1">CBM21 domain-containing protein</fullName>
    </recommendedName>
</protein>
<dbReference type="AlphaFoldDB" id="A0A2T9Z4A4"/>
<dbReference type="GO" id="GO:0008157">
    <property type="term" value="F:protein phosphatase 1 binding"/>
    <property type="evidence" value="ECO:0007669"/>
    <property type="project" value="TreeGrafter"/>
</dbReference>
<dbReference type="Pfam" id="PF03370">
    <property type="entry name" value="CBM_21"/>
    <property type="match status" value="1"/>
</dbReference>
<dbReference type="GO" id="GO:0005979">
    <property type="term" value="P:regulation of glycogen biosynthetic process"/>
    <property type="evidence" value="ECO:0007669"/>
    <property type="project" value="TreeGrafter"/>
</dbReference>
<feature type="domain" description="CBM21" evidence="1">
    <location>
        <begin position="175"/>
        <end position="293"/>
    </location>
</feature>
<dbReference type="InterPro" id="IPR050782">
    <property type="entry name" value="PP1_regulatory_subunit_3"/>
</dbReference>
<accession>A0A2T9Z4A4</accession>
<dbReference type="Gene3D" id="2.60.40.2440">
    <property type="entry name" value="Carbohydrate binding type-21 domain"/>
    <property type="match status" value="1"/>
</dbReference>
<reference evidence="2 3" key="1">
    <citation type="journal article" date="2018" name="MBio">
        <title>Comparative Genomics Reveals the Core Gene Toolbox for the Fungus-Insect Symbiosis.</title>
        <authorList>
            <person name="Wang Y."/>
            <person name="Stata M."/>
            <person name="Wang W."/>
            <person name="Stajich J.E."/>
            <person name="White M.M."/>
            <person name="Moncalvo J.M."/>
        </authorList>
    </citation>
    <scope>NUCLEOTIDE SEQUENCE [LARGE SCALE GENOMIC DNA]</scope>
    <source>
        <strain evidence="2 3">AUS-77-4</strain>
    </source>
</reference>
<gene>
    <name evidence="2" type="ORF">BB559_000758</name>
</gene>
<proteinExistence type="predicted"/>
<dbReference type="EMBL" id="MBFT01000040">
    <property type="protein sequence ID" value="PVU99381.1"/>
    <property type="molecule type" value="Genomic_DNA"/>
</dbReference>
<dbReference type="STRING" id="61424.A0A2T9Z4A4"/>
<comment type="caution">
    <text evidence="2">The sequence shown here is derived from an EMBL/GenBank/DDBJ whole genome shotgun (WGS) entry which is preliminary data.</text>
</comment>
<keyword evidence="3" id="KW-1185">Reference proteome</keyword>
<dbReference type="GO" id="GO:2001069">
    <property type="term" value="F:glycogen binding"/>
    <property type="evidence" value="ECO:0007669"/>
    <property type="project" value="TreeGrafter"/>
</dbReference>
<dbReference type="Proteomes" id="UP000245699">
    <property type="component" value="Unassembled WGS sequence"/>
</dbReference>
<dbReference type="InterPro" id="IPR038175">
    <property type="entry name" value="CBM21_dom_sf"/>
</dbReference>
<sequence length="516" mass="58252">MYFPTTKTQLFLSNIEEFPQSIPNSNAVSIANTLLYRTANLSISGYLSESTLHVLSTRKTKPSTNSFIELNTNTIGLISQNSPTVSCLKSPQNSTKNKSKPKYVRFSSDKNIRYFLKAEPPESCKEDPVIDYTQFTDSEPEDIFEYDSDTNSDLDVTTKTVLFVEENGPVCSYSTSDPRKVYLEKVTFDEKDNIVFGIIKVHNFGFEKNVIIRYTFDLWKTINEINADFVGVASKPTLTWIGQDIFSFALKIPQVVINRKCFSKKTYLEFCVKYHVNQQEHWDNNDGKNYTYRLISSLPKNTKEKELLDTSKKTSSCFIEDDFLYTKSPSIPLFSTRNFLNAPKPLQFAPYAPEIKQQSLEKASGIGYVLKNRENVLSNQKGFIYGDIYPSSVQQPLHPSPYQSPSLKPLESTSIFEFDSDTIFTDLESTSLSKTSPINIPSLVKIHTNELSSASSSPIYSNIQLASQSIAGSPSMARPISPSQQKIDSTTEKTLNKYGYQRYSSSPLAESSPLIY</sequence>
<evidence type="ECO:0000259" key="1">
    <source>
        <dbReference type="PROSITE" id="PS51159"/>
    </source>
</evidence>